<dbReference type="Pfam" id="PF03190">
    <property type="entry name" value="Thioredox_DsbH"/>
    <property type="match status" value="1"/>
</dbReference>
<dbReference type="PANTHER" id="PTHR42899:SF1">
    <property type="entry name" value="SPERMATOGENESIS-ASSOCIATED PROTEIN 20"/>
    <property type="match status" value="1"/>
</dbReference>
<dbReference type="Proteomes" id="UP001642540">
    <property type="component" value="Unassembled WGS sequence"/>
</dbReference>
<feature type="region of interest" description="Disordered" evidence="1">
    <location>
        <begin position="1"/>
        <end position="22"/>
    </location>
</feature>
<dbReference type="EMBL" id="CAXLJM020000049">
    <property type="protein sequence ID" value="CAL8113650.1"/>
    <property type="molecule type" value="Genomic_DNA"/>
</dbReference>
<evidence type="ECO:0000313" key="3">
    <source>
        <dbReference type="EMBL" id="CAL8113650.1"/>
    </source>
</evidence>
<dbReference type="SUPFAM" id="SSF48208">
    <property type="entry name" value="Six-hairpin glycosidases"/>
    <property type="match status" value="1"/>
</dbReference>
<feature type="domain" description="Spermatogenesis-associated protein 20-like TRX" evidence="2">
    <location>
        <begin position="30"/>
        <end position="191"/>
    </location>
</feature>
<sequence length="725" mass="82072">MKKVVSYLRSSGSSRRRMASSSKKLQGIVNDLQHQKSPYLLQHKNNPVEWHAWCKETHELAVQRSLPIFLSVGYSTCHWCHVMERESFENPQIAAIMNNHFINVKIDREEHPDIDRIYMSFVQAISGSGGWPMSIWMTPSLKPFYGGTYYPPENRYFGRPGFRSLLESLAEQWDENNQKCEESGENIVKLLEKSAMLPVSENLPDGEKVMEKCLAQLKRSYEPSFAGFSEAPKFPQPGNLVFLIDYCGKHEGSESVEKMVTRTLSKMAEGGIHDHVGKGFARYSTDKKWHVPHFEKMLYDNAQLLQVYTDAFKLTGDSQFFDIARDILEYVNRDMSHAEGGFFSAEDADSENNDGIKREGSFYVWKAEEIDTILAGETGGLNVAEVFKHAFGVKDKGNVDPYQDPHDELKCQNVLFDANNAAKCAEKFGVEEDVIRKALEEAKTKLFDWRNANRKRPGLDDKIIASWNGLMITGLCTASLGLSDQACAERAEKAMRFCLKYLLTENDDLYRTCYAEGENITNLETPILACVDDFANLISGCLGLFQATGGELEWIRVAERLQKKQDELFWDEERGGYFNGRKKDDVIVRMKDDDDGAEPSSNSTSLRNLMQLWQVAKVLKTGEPETYESKIPILIKQFTDRIEKIPVSLPIMTSLANSYVQDLTTTVVFENSPEQLSAIGRKVLPYGSMLVPVRNIEELKPEAVAAGKIIKFTGRKFAKKVVNAL</sequence>
<comment type="caution">
    <text evidence="3">The sequence shown here is derived from an EMBL/GenBank/DDBJ whole genome shotgun (WGS) entry which is preliminary data.</text>
</comment>
<gene>
    <name evidence="3" type="ORF">ODALV1_LOCUS16113</name>
</gene>
<dbReference type="InterPro" id="IPR036249">
    <property type="entry name" value="Thioredoxin-like_sf"/>
</dbReference>
<dbReference type="Gene3D" id="3.40.30.10">
    <property type="entry name" value="Glutaredoxin"/>
    <property type="match status" value="1"/>
</dbReference>
<dbReference type="PANTHER" id="PTHR42899">
    <property type="entry name" value="SPERMATOGENESIS-ASSOCIATED PROTEIN 20"/>
    <property type="match status" value="1"/>
</dbReference>
<evidence type="ECO:0000259" key="2">
    <source>
        <dbReference type="Pfam" id="PF03190"/>
    </source>
</evidence>
<dbReference type="InterPro" id="IPR008928">
    <property type="entry name" value="6-hairpin_glycosidase_sf"/>
</dbReference>
<evidence type="ECO:0000256" key="1">
    <source>
        <dbReference type="SAM" id="MobiDB-lite"/>
    </source>
</evidence>
<dbReference type="InterPro" id="IPR004879">
    <property type="entry name" value="Ssp411-like_TRX"/>
</dbReference>
<organism evidence="3 4">
    <name type="scientific">Orchesella dallaii</name>
    <dbReference type="NCBI Taxonomy" id="48710"/>
    <lineage>
        <taxon>Eukaryota</taxon>
        <taxon>Metazoa</taxon>
        <taxon>Ecdysozoa</taxon>
        <taxon>Arthropoda</taxon>
        <taxon>Hexapoda</taxon>
        <taxon>Collembola</taxon>
        <taxon>Entomobryomorpha</taxon>
        <taxon>Entomobryoidea</taxon>
        <taxon>Orchesellidae</taxon>
        <taxon>Orchesellinae</taxon>
        <taxon>Orchesella</taxon>
    </lineage>
</organism>
<reference evidence="3 4" key="1">
    <citation type="submission" date="2024-08" db="EMBL/GenBank/DDBJ databases">
        <authorList>
            <person name="Cucini C."/>
            <person name="Frati F."/>
        </authorList>
    </citation>
    <scope>NUCLEOTIDE SEQUENCE [LARGE SCALE GENOMIC DNA]</scope>
</reference>
<dbReference type="InterPro" id="IPR024705">
    <property type="entry name" value="Ssp411"/>
</dbReference>
<feature type="compositionally biased region" description="Low complexity" evidence="1">
    <location>
        <begin position="1"/>
        <end position="13"/>
    </location>
</feature>
<dbReference type="CDD" id="cd02955">
    <property type="entry name" value="SSP411"/>
    <property type="match status" value="1"/>
</dbReference>
<dbReference type="SUPFAM" id="SSF52833">
    <property type="entry name" value="Thioredoxin-like"/>
    <property type="match status" value="1"/>
</dbReference>
<proteinExistence type="predicted"/>
<dbReference type="PIRSF" id="PIRSF006402">
    <property type="entry name" value="UCP006402_thioredoxin"/>
    <property type="match status" value="1"/>
</dbReference>
<keyword evidence="4" id="KW-1185">Reference proteome</keyword>
<name>A0ABP1QWY7_9HEXA</name>
<protein>
    <recommendedName>
        <fullName evidence="2">Spermatogenesis-associated protein 20-like TRX domain-containing protein</fullName>
    </recommendedName>
</protein>
<evidence type="ECO:0000313" key="4">
    <source>
        <dbReference type="Proteomes" id="UP001642540"/>
    </source>
</evidence>
<accession>A0ABP1QWY7</accession>